<dbReference type="PROSITE" id="PS51257">
    <property type="entry name" value="PROKAR_LIPOPROTEIN"/>
    <property type="match status" value="1"/>
</dbReference>
<evidence type="ECO:0000313" key="2">
    <source>
        <dbReference type="Proteomes" id="UP000075881"/>
    </source>
</evidence>
<sequence length="39" mass="4119">MHTHARRGRLGCGDRGDASIRAAPFTATVGACVISKKYS</sequence>
<proteinExistence type="predicted"/>
<evidence type="ECO:0000313" key="1">
    <source>
        <dbReference type="EnsemblMetazoa" id="ACHR014275-PA"/>
    </source>
</evidence>
<dbReference type="AlphaFoldDB" id="A0A182KIK3"/>
<protein>
    <submittedName>
        <fullName evidence="1">Uncharacterized protein</fullName>
    </submittedName>
</protein>
<organism evidence="1 2">
    <name type="scientific">Anopheles christyi</name>
    <dbReference type="NCBI Taxonomy" id="43041"/>
    <lineage>
        <taxon>Eukaryota</taxon>
        <taxon>Metazoa</taxon>
        <taxon>Ecdysozoa</taxon>
        <taxon>Arthropoda</taxon>
        <taxon>Hexapoda</taxon>
        <taxon>Insecta</taxon>
        <taxon>Pterygota</taxon>
        <taxon>Neoptera</taxon>
        <taxon>Endopterygota</taxon>
        <taxon>Diptera</taxon>
        <taxon>Nematocera</taxon>
        <taxon>Culicoidea</taxon>
        <taxon>Culicidae</taxon>
        <taxon>Anophelinae</taxon>
        <taxon>Anopheles</taxon>
    </lineage>
</organism>
<accession>A0A182KIK3</accession>
<reference evidence="1" key="2">
    <citation type="submission" date="2020-05" db="UniProtKB">
        <authorList>
            <consortium name="EnsemblMetazoa"/>
        </authorList>
    </citation>
    <scope>IDENTIFICATION</scope>
    <source>
        <strain evidence="1">ACHKN1017</strain>
    </source>
</reference>
<dbReference type="VEuPathDB" id="VectorBase:ACHR014275"/>
<dbReference type="EnsemblMetazoa" id="ACHR014275-RA">
    <property type="protein sequence ID" value="ACHR014275-PA"/>
    <property type="gene ID" value="ACHR014275"/>
</dbReference>
<keyword evidence="2" id="KW-1185">Reference proteome</keyword>
<name>A0A182KIK3_9DIPT</name>
<dbReference type="Proteomes" id="UP000075881">
    <property type="component" value="Unassembled WGS sequence"/>
</dbReference>
<reference evidence="2" key="1">
    <citation type="submission" date="2013-03" db="EMBL/GenBank/DDBJ databases">
        <title>The Genome Sequence of Anopheles christyi ACHKN1017.</title>
        <authorList>
            <consortium name="The Broad Institute Genomics Platform"/>
            <person name="Neafsey D.E."/>
            <person name="Besansky N."/>
            <person name="Walker B."/>
            <person name="Young S.K."/>
            <person name="Zeng Q."/>
            <person name="Gargeya S."/>
            <person name="Fitzgerald M."/>
            <person name="Haas B."/>
            <person name="Abouelleil A."/>
            <person name="Allen A.W."/>
            <person name="Alvarado L."/>
            <person name="Arachchi H.M."/>
            <person name="Berlin A.M."/>
            <person name="Chapman S.B."/>
            <person name="Gainer-Dewar J."/>
            <person name="Goldberg J."/>
            <person name="Griggs A."/>
            <person name="Gujja S."/>
            <person name="Hansen M."/>
            <person name="Howarth C."/>
            <person name="Imamovic A."/>
            <person name="Ireland A."/>
            <person name="Larimer J."/>
            <person name="McCowan C."/>
            <person name="Murphy C."/>
            <person name="Pearson M."/>
            <person name="Poon T.W."/>
            <person name="Priest M."/>
            <person name="Roberts A."/>
            <person name="Saif S."/>
            <person name="Shea T."/>
            <person name="Sisk P."/>
            <person name="Sykes S."/>
            <person name="Wortman J."/>
            <person name="Nusbaum C."/>
            <person name="Birren B."/>
        </authorList>
    </citation>
    <scope>NUCLEOTIDE SEQUENCE [LARGE SCALE GENOMIC DNA]</scope>
    <source>
        <strain evidence="2">ACHKN1017</strain>
    </source>
</reference>